<dbReference type="Proteomes" id="UP001597302">
    <property type="component" value="Unassembled WGS sequence"/>
</dbReference>
<keyword evidence="3" id="KW-0732">Signal</keyword>
<protein>
    <submittedName>
        <fullName evidence="5">Efflux RND transporter periplasmic adaptor subunit</fullName>
    </submittedName>
</protein>
<organism evidence="5 6">
    <name type="scientific">Paracoccus nototheniae</name>
    <dbReference type="NCBI Taxonomy" id="2489002"/>
    <lineage>
        <taxon>Bacteria</taxon>
        <taxon>Pseudomonadati</taxon>
        <taxon>Pseudomonadota</taxon>
        <taxon>Alphaproteobacteria</taxon>
        <taxon>Rhodobacterales</taxon>
        <taxon>Paracoccaceae</taxon>
        <taxon>Paracoccus</taxon>
    </lineage>
</organism>
<evidence type="ECO:0000313" key="6">
    <source>
        <dbReference type="Proteomes" id="UP001597302"/>
    </source>
</evidence>
<proteinExistence type="inferred from homology"/>
<feature type="chain" id="PRO_5047422996" evidence="3">
    <location>
        <begin position="19"/>
        <end position="360"/>
    </location>
</feature>
<accession>A0ABW4DRP3</accession>
<comment type="caution">
    <text evidence="5">The sequence shown here is derived from an EMBL/GenBank/DDBJ whole genome shotgun (WGS) entry which is preliminary data.</text>
</comment>
<dbReference type="Pfam" id="PF25967">
    <property type="entry name" value="RND-MFP_C"/>
    <property type="match status" value="1"/>
</dbReference>
<dbReference type="NCBIfam" id="TIGR01730">
    <property type="entry name" value="RND_mfp"/>
    <property type="match status" value="1"/>
</dbReference>
<dbReference type="InterPro" id="IPR058627">
    <property type="entry name" value="MdtA-like_C"/>
</dbReference>
<feature type="domain" description="Multidrug resistance protein MdtA-like C-terminal permuted SH3" evidence="4">
    <location>
        <begin position="286"/>
        <end position="344"/>
    </location>
</feature>
<dbReference type="PANTHER" id="PTHR30469:SF38">
    <property type="entry name" value="HLYD FAMILY SECRETION PROTEIN"/>
    <property type="match status" value="1"/>
</dbReference>
<reference evidence="6" key="1">
    <citation type="journal article" date="2019" name="Int. J. Syst. Evol. Microbiol.">
        <title>The Global Catalogue of Microorganisms (GCM) 10K type strain sequencing project: providing services to taxonomists for standard genome sequencing and annotation.</title>
        <authorList>
            <consortium name="The Broad Institute Genomics Platform"/>
            <consortium name="The Broad Institute Genome Sequencing Center for Infectious Disease"/>
            <person name="Wu L."/>
            <person name="Ma J."/>
        </authorList>
    </citation>
    <scope>NUCLEOTIDE SEQUENCE [LARGE SCALE GENOMIC DNA]</scope>
    <source>
        <strain evidence="6">CCM 8875</strain>
    </source>
</reference>
<dbReference type="InterPro" id="IPR006143">
    <property type="entry name" value="RND_pump_MFP"/>
</dbReference>
<feature type="coiled-coil region" evidence="2">
    <location>
        <begin position="133"/>
        <end position="167"/>
    </location>
</feature>
<dbReference type="PANTHER" id="PTHR30469">
    <property type="entry name" value="MULTIDRUG RESISTANCE PROTEIN MDTA"/>
    <property type="match status" value="1"/>
</dbReference>
<dbReference type="EMBL" id="JBHTOQ010000004">
    <property type="protein sequence ID" value="MFD1480412.1"/>
    <property type="molecule type" value="Genomic_DNA"/>
</dbReference>
<feature type="signal peptide" evidence="3">
    <location>
        <begin position="1"/>
        <end position="18"/>
    </location>
</feature>
<dbReference type="Gene3D" id="2.40.50.100">
    <property type="match status" value="1"/>
</dbReference>
<sequence>MFKLAVVALLSGALPALAQMPPDPPRDLGVRIVTVRSEPLVLDMQLSGQIEAVDTLQLGFRQGGRVTEVLVDEGDRVVPGQPLARLNAVQQDQSLNVAMAGLAAARAGAEQARQARARADGLLARGVGTRAAADQAEQALSQAQGALQAAESAVEQARRALDDAVLRAPADAVVTQKTLAPGQVVSAAQPVITLAALSGLEAVFRVADDPALRDILGRRIRLDTLDIALPDMTGTVFEVAPLVDPQTGTVTVHARIDAGLDEAQRGTGLLGASVRGHLQLERDAGIVVPWTALMRQGDDPAVWVVDQDDRVSLTPVRIAHFGDGTIYVSEGLTDGQRVVGDGSQLLYPGRRVRAAGGDQP</sequence>
<dbReference type="SUPFAM" id="SSF111369">
    <property type="entry name" value="HlyD-like secretion proteins"/>
    <property type="match status" value="1"/>
</dbReference>
<dbReference type="Gene3D" id="1.10.287.470">
    <property type="entry name" value="Helix hairpin bin"/>
    <property type="match status" value="1"/>
</dbReference>
<dbReference type="Gene3D" id="2.40.30.170">
    <property type="match status" value="1"/>
</dbReference>
<evidence type="ECO:0000256" key="3">
    <source>
        <dbReference type="SAM" id="SignalP"/>
    </source>
</evidence>
<evidence type="ECO:0000256" key="1">
    <source>
        <dbReference type="ARBA" id="ARBA00009477"/>
    </source>
</evidence>
<evidence type="ECO:0000313" key="5">
    <source>
        <dbReference type="EMBL" id="MFD1480412.1"/>
    </source>
</evidence>
<gene>
    <name evidence="5" type="ORF">ACFQ5P_03800</name>
</gene>
<evidence type="ECO:0000256" key="2">
    <source>
        <dbReference type="SAM" id="Coils"/>
    </source>
</evidence>
<comment type="similarity">
    <text evidence="1">Belongs to the membrane fusion protein (MFP) (TC 8.A.1) family.</text>
</comment>
<evidence type="ECO:0000259" key="4">
    <source>
        <dbReference type="Pfam" id="PF25967"/>
    </source>
</evidence>
<dbReference type="Gene3D" id="2.40.420.20">
    <property type="match status" value="1"/>
</dbReference>
<keyword evidence="6" id="KW-1185">Reference proteome</keyword>
<dbReference type="RefSeq" id="WP_131574834.1">
    <property type="nucleotide sequence ID" value="NZ_CBCSAJ010000058.1"/>
</dbReference>
<keyword evidence="2" id="KW-0175">Coiled coil</keyword>
<name>A0ABW4DRP3_9RHOB</name>